<name>A0A183GN93_HELPZ</name>
<dbReference type="EMBL" id="UZAH01035929">
    <property type="protein sequence ID" value="VDP43207.1"/>
    <property type="molecule type" value="Genomic_DNA"/>
</dbReference>
<keyword evidence="2" id="KW-1185">Reference proteome</keyword>
<sequence>MVLEEYVTKYGDYHESITKAVNQLKQLDYLINAVNNEYAKRDLPVPSESSHNASQDDTDGCWQPAKMHWDLRALNTTVAPSPLTATYCSIS</sequence>
<organism evidence="2 3">
    <name type="scientific">Heligmosomoides polygyrus</name>
    <name type="common">Parasitic roundworm</name>
    <dbReference type="NCBI Taxonomy" id="6339"/>
    <lineage>
        <taxon>Eukaryota</taxon>
        <taxon>Metazoa</taxon>
        <taxon>Ecdysozoa</taxon>
        <taxon>Nematoda</taxon>
        <taxon>Chromadorea</taxon>
        <taxon>Rhabditida</taxon>
        <taxon>Rhabditina</taxon>
        <taxon>Rhabditomorpha</taxon>
        <taxon>Strongyloidea</taxon>
        <taxon>Heligmosomidae</taxon>
        <taxon>Heligmosomoides</taxon>
    </lineage>
</organism>
<dbReference type="Proteomes" id="UP000050761">
    <property type="component" value="Unassembled WGS sequence"/>
</dbReference>
<evidence type="ECO:0000313" key="2">
    <source>
        <dbReference type="Proteomes" id="UP000050761"/>
    </source>
</evidence>
<evidence type="ECO:0000313" key="3">
    <source>
        <dbReference type="WBParaSite" id="HPBE_0002416301-mRNA-1"/>
    </source>
</evidence>
<dbReference type="WBParaSite" id="HPBE_0002416301-mRNA-1">
    <property type="protein sequence ID" value="HPBE_0002416301-mRNA-1"/>
    <property type="gene ID" value="HPBE_0002416301"/>
</dbReference>
<protein>
    <submittedName>
        <fullName evidence="3">ING domain-containing protein</fullName>
    </submittedName>
</protein>
<dbReference type="AlphaFoldDB" id="A0A183GN93"/>
<accession>A0A3P8CUN5</accession>
<proteinExistence type="predicted"/>
<gene>
    <name evidence="1" type="ORF">HPBE_LOCUS24162</name>
</gene>
<reference evidence="3" key="2">
    <citation type="submission" date="2019-09" db="UniProtKB">
        <authorList>
            <consortium name="WormBaseParasite"/>
        </authorList>
    </citation>
    <scope>IDENTIFICATION</scope>
</reference>
<evidence type="ECO:0000313" key="1">
    <source>
        <dbReference type="EMBL" id="VDP43207.1"/>
    </source>
</evidence>
<accession>A0A183GN93</accession>
<reference evidence="1 2" key="1">
    <citation type="submission" date="2018-11" db="EMBL/GenBank/DDBJ databases">
        <authorList>
            <consortium name="Pathogen Informatics"/>
        </authorList>
    </citation>
    <scope>NUCLEOTIDE SEQUENCE [LARGE SCALE GENOMIC DNA]</scope>
</reference>